<evidence type="ECO:0000313" key="3">
    <source>
        <dbReference type="Proteomes" id="UP000680866"/>
    </source>
</evidence>
<dbReference type="KEGG" id="pry:Prubr_21250"/>
<evidence type="ECO:0000313" key="2">
    <source>
        <dbReference type="EMBL" id="BCJ65104.1"/>
    </source>
</evidence>
<accession>A0A810MX78</accession>
<reference evidence="2" key="1">
    <citation type="submission" date="2020-08" db="EMBL/GenBank/DDBJ databases">
        <title>Whole genome shotgun sequence of Polymorphospora rubra NBRC 101157.</title>
        <authorList>
            <person name="Komaki H."/>
            <person name="Tamura T."/>
        </authorList>
    </citation>
    <scope>NUCLEOTIDE SEQUENCE</scope>
    <source>
        <strain evidence="2">NBRC 101157</strain>
    </source>
</reference>
<name>A0A810MX78_9ACTN</name>
<gene>
    <name evidence="2" type="ORF">Prubr_21250</name>
</gene>
<dbReference type="RefSeq" id="WP_212824358.1">
    <property type="nucleotide sequence ID" value="NZ_AP023359.1"/>
</dbReference>
<keyword evidence="3" id="KW-1185">Reference proteome</keyword>
<protein>
    <submittedName>
        <fullName evidence="2">Uncharacterized protein</fullName>
    </submittedName>
</protein>
<dbReference type="AlphaFoldDB" id="A0A810MX78"/>
<dbReference type="Proteomes" id="UP000680866">
    <property type="component" value="Chromosome"/>
</dbReference>
<organism evidence="2 3">
    <name type="scientific">Polymorphospora rubra</name>
    <dbReference type="NCBI Taxonomy" id="338584"/>
    <lineage>
        <taxon>Bacteria</taxon>
        <taxon>Bacillati</taxon>
        <taxon>Actinomycetota</taxon>
        <taxon>Actinomycetes</taxon>
        <taxon>Micromonosporales</taxon>
        <taxon>Micromonosporaceae</taxon>
        <taxon>Polymorphospora</taxon>
    </lineage>
</organism>
<evidence type="ECO:0000256" key="1">
    <source>
        <dbReference type="SAM" id="MobiDB-lite"/>
    </source>
</evidence>
<dbReference type="EMBL" id="AP023359">
    <property type="protein sequence ID" value="BCJ65104.1"/>
    <property type="molecule type" value="Genomic_DNA"/>
</dbReference>
<feature type="region of interest" description="Disordered" evidence="1">
    <location>
        <begin position="48"/>
        <end position="67"/>
    </location>
</feature>
<sequence>MIADLAPAERVAVARILAEHGWTARDFLIASLTLLTKNPAAMLDRLAQFRPPSKKGCPPRRPPSDSV</sequence>
<proteinExistence type="predicted"/>